<keyword evidence="1" id="KW-1133">Transmembrane helix</keyword>
<evidence type="ECO:0008006" key="4">
    <source>
        <dbReference type="Google" id="ProtNLM"/>
    </source>
</evidence>
<dbReference type="RefSeq" id="WP_148775992.1">
    <property type="nucleotide sequence ID" value="NZ_VSSS01000051.1"/>
</dbReference>
<evidence type="ECO:0000256" key="1">
    <source>
        <dbReference type="SAM" id="Phobius"/>
    </source>
</evidence>
<comment type="caution">
    <text evidence="2">The sequence shown here is derived from an EMBL/GenBank/DDBJ whole genome shotgun (WGS) entry which is preliminary data.</text>
</comment>
<dbReference type="EMBL" id="VSSS01000051">
    <property type="protein sequence ID" value="TYL90630.1"/>
    <property type="molecule type" value="Genomic_DNA"/>
</dbReference>
<accession>A0A5D3K554</accession>
<dbReference type="AlphaFoldDB" id="A0A5D3K554"/>
<evidence type="ECO:0000313" key="2">
    <source>
        <dbReference type="EMBL" id="TYL90630.1"/>
    </source>
</evidence>
<organism evidence="2 3">
    <name type="scientific">Bradyrhizobium rifense</name>
    <dbReference type="NCBI Taxonomy" id="515499"/>
    <lineage>
        <taxon>Bacteria</taxon>
        <taxon>Pseudomonadati</taxon>
        <taxon>Pseudomonadota</taxon>
        <taxon>Alphaproteobacteria</taxon>
        <taxon>Hyphomicrobiales</taxon>
        <taxon>Nitrobacteraceae</taxon>
        <taxon>Bradyrhizobium</taxon>
    </lineage>
</organism>
<protein>
    <recommendedName>
        <fullName evidence="4">DUF4386 family protein</fullName>
    </recommendedName>
</protein>
<sequence length="227" mass="24395">MEQKSLDRTLALLASLAALTVAAMVAAILATHSSQDFFQSARAIDDYRAFIASPLAVLGLRLNLGLDNLFMVFYGAFFVALAARLRGLVDSRLIGVALAAAMLTLLLDSLENHHIMTTVHALQMGLPVSAADGEFQMIASQVKFHASYLATFLFSLGFLRLGRMGRIISVVLWCYIPFGILISVVPPEQAKALALGRTIFFVLAFVLSAILFFSLARKDGAAAAVAT</sequence>
<feature type="transmembrane region" description="Helical" evidence="1">
    <location>
        <begin position="93"/>
        <end position="110"/>
    </location>
</feature>
<gene>
    <name evidence="2" type="ORF">FXB40_31520</name>
</gene>
<dbReference type="OrthoDB" id="8216935at2"/>
<evidence type="ECO:0000313" key="3">
    <source>
        <dbReference type="Proteomes" id="UP000324758"/>
    </source>
</evidence>
<keyword evidence="1" id="KW-0472">Membrane</keyword>
<name>A0A5D3K554_9BRAD</name>
<keyword evidence="1" id="KW-0812">Transmembrane</keyword>
<reference evidence="2 3" key="1">
    <citation type="submission" date="2019-08" db="EMBL/GenBank/DDBJ databases">
        <title>Bradyrhizobium hipponensis sp. nov., a rhizobium isolated from a Lupinus angustifolius root nodule in Tunisia.</title>
        <authorList>
            <person name="Off K."/>
            <person name="Rejili M."/>
            <person name="Mars M."/>
            <person name="Brachmann A."/>
            <person name="Marin M."/>
        </authorList>
    </citation>
    <scope>NUCLEOTIDE SEQUENCE [LARGE SCALE GENOMIC DNA]</scope>
    <source>
        <strain evidence="2 3">CTAW71</strain>
    </source>
</reference>
<proteinExistence type="predicted"/>
<dbReference type="Proteomes" id="UP000324758">
    <property type="component" value="Unassembled WGS sequence"/>
</dbReference>
<feature type="transmembrane region" description="Helical" evidence="1">
    <location>
        <begin position="168"/>
        <end position="186"/>
    </location>
</feature>
<feature type="transmembrane region" description="Helical" evidence="1">
    <location>
        <begin position="144"/>
        <end position="161"/>
    </location>
</feature>
<feature type="transmembrane region" description="Helical" evidence="1">
    <location>
        <begin position="192"/>
        <end position="213"/>
    </location>
</feature>
<keyword evidence="3" id="KW-1185">Reference proteome</keyword>
<feature type="transmembrane region" description="Helical" evidence="1">
    <location>
        <begin position="54"/>
        <end position="81"/>
    </location>
</feature>